<feature type="compositionally biased region" description="Basic and acidic residues" evidence="2">
    <location>
        <begin position="376"/>
        <end position="427"/>
    </location>
</feature>
<feature type="compositionally biased region" description="Polar residues" evidence="2">
    <location>
        <begin position="786"/>
        <end position="795"/>
    </location>
</feature>
<feature type="region of interest" description="Disordered" evidence="2">
    <location>
        <begin position="772"/>
        <end position="795"/>
    </location>
</feature>
<feature type="compositionally biased region" description="Polar residues" evidence="2">
    <location>
        <begin position="18"/>
        <end position="29"/>
    </location>
</feature>
<evidence type="ECO:0008006" key="5">
    <source>
        <dbReference type="Google" id="ProtNLM"/>
    </source>
</evidence>
<feature type="coiled-coil region" evidence="1">
    <location>
        <begin position="241"/>
        <end position="337"/>
    </location>
</feature>
<name>A0AAU9JKR9_9CILI</name>
<feature type="region of interest" description="Disordered" evidence="2">
    <location>
        <begin position="376"/>
        <end position="438"/>
    </location>
</feature>
<dbReference type="EMBL" id="CAJZBQ010000039">
    <property type="protein sequence ID" value="CAG9325699.1"/>
    <property type="molecule type" value="Genomic_DNA"/>
</dbReference>
<sequence>MQPLNQINHINLKPLSQRPFSISKSQSTPKIRGSTDMRPIAKTNYLPKTSMAFSDPAYVSRIRPRQINIDKERLYEENLILKQLCNTISEENTQLKTKLSQLEKELEKNQQSTSPDIKSTSHLVENLKTVIRDVKAELQAKDKELDLLKRSTRLTKMQEMGEELQQYANECMRLKRMLMEVVNDKKPWPDNSGFLEQLQNEREQLQQALRFYQDSDALKSEEIVTLKKQLKKNDPEKDTSKKLMKDELEKLKNQLNDERKINELKPEKNDVAMQSSLAREEEEKVNEVVKNKDEEIRNLYLEMSAMEKKATRQEKIIAELQKEIKDLNSRAIEDTKKKELINAQKELINGQKDFEVASTKVGIKLEDSYKKLEESIKSDAKSESSEIKSKNSETSKNEEEFLEKNDPVQEISSEKDYNEEESYKEQQEFENPNEDVYIPDDKIELESAKLNPKEEEGLIISFLMKIKYFLMQNKLDIQEWVSDIDINKIGIINLDDLQTVLSQEAINLSQNEYDCFMKRFGENDHQVLVSVLIEELANMEMDDISDTSYDSNNKENSWILKIDKSLVEIAACEIGTRFNYNVVRDKKKYIELILNLEEYDKDSLEKLFTSENILIEKDSIREALILSILDEKDTVTKGEIIEKLGFLLRDWKPLSKSEIEGVIRRLRSLLMDEIDVIGSRVEEKSQGNDLVPMNIIIEELRIHRIISQKSEFSWAMTQLFSYNQSIYKVPYKQALEDMQEGIPFTDLNVYENPETSQIEAGSAVFEESIEEIENNPEPQYKEEYQESFNSDIDEN</sequence>
<accession>A0AAU9JKR9</accession>
<proteinExistence type="predicted"/>
<dbReference type="AlphaFoldDB" id="A0AAU9JKR9"/>
<comment type="caution">
    <text evidence="3">The sequence shown here is derived from an EMBL/GenBank/DDBJ whole genome shotgun (WGS) entry which is preliminary data.</text>
</comment>
<keyword evidence="1" id="KW-0175">Coiled coil</keyword>
<dbReference type="SUPFAM" id="SSF47473">
    <property type="entry name" value="EF-hand"/>
    <property type="match status" value="1"/>
</dbReference>
<feature type="region of interest" description="Disordered" evidence="2">
    <location>
        <begin position="15"/>
        <end position="35"/>
    </location>
</feature>
<keyword evidence="4" id="KW-1185">Reference proteome</keyword>
<evidence type="ECO:0000313" key="4">
    <source>
        <dbReference type="Proteomes" id="UP001162131"/>
    </source>
</evidence>
<evidence type="ECO:0000313" key="3">
    <source>
        <dbReference type="EMBL" id="CAG9325699.1"/>
    </source>
</evidence>
<protein>
    <recommendedName>
        <fullName evidence="5">EF-hand domain-containing protein</fullName>
    </recommendedName>
</protein>
<reference evidence="3" key="1">
    <citation type="submission" date="2021-09" db="EMBL/GenBank/DDBJ databases">
        <authorList>
            <consortium name="AG Swart"/>
            <person name="Singh M."/>
            <person name="Singh A."/>
            <person name="Seah K."/>
            <person name="Emmerich C."/>
        </authorList>
    </citation>
    <scope>NUCLEOTIDE SEQUENCE</scope>
    <source>
        <strain evidence="3">ATCC30299</strain>
    </source>
</reference>
<dbReference type="InterPro" id="IPR011992">
    <property type="entry name" value="EF-hand-dom_pair"/>
</dbReference>
<gene>
    <name evidence="3" type="ORF">BSTOLATCC_MIC39494</name>
</gene>
<organism evidence="3 4">
    <name type="scientific">Blepharisma stoltei</name>
    <dbReference type="NCBI Taxonomy" id="1481888"/>
    <lineage>
        <taxon>Eukaryota</taxon>
        <taxon>Sar</taxon>
        <taxon>Alveolata</taxon>
        <taxon>Ciliophora</taxon>
        <taxon>Postciliodesmatophora</taxon>
        <taxon>Heterotrichea</taxon>
        <taxon>Heterotrichida</taxon>
        <taxon>Blepharismidae</taxon>
        <taxon>Blepharisma</taxon>
    </lineage>
</organism>
<evidence type="ECO:0000256" key="1">
    <source>
        <dbReference type="SAM" id="Coils"/>
    </source>
</evidence>
<evidence type="ECO:0000256" key="2">
    <source>
        <dbReference type="SAM" id="MobiDB-lite"/>
    </source>
</evidence>
<feature type="coiled-coil region" evidence="1">
    <location>
        <begin position="85"/>
        <end position="215"/>
    </location>
</feature>
<dbReference type="Proteomes" id="UP001162131">
    <property type="component" value="Unassembled WGS sequence"/>
</dbReference>